<dbReference type="AlphaFoldDB" id="A0A6N2YKD8"/>
<evidence type="ECO:0000313" key="1">
    <source>
        <dbReference type="EMBL" id="VYT67364.1"/>
    </source>
</evidence>
<organism evidence="1">
    <name type="scientific">Paraprevotella clara</name>
    <dbReference type="NCBI Taxonomy" id="454154"/>
    <lineage>
        <taxon>Bacteria</taxon>
        <taxon>Pseudomonadati</taxon>
        <taxon>Bacteroidota</taxon>
        <taxon>Bacteroidia</taxon>
        <taxon>Bacteroidales</taxon>
        <taxon>Prevotellaceae</taxon>
        <taxon>Paraprevotella</taxon>
    </lineage>
</organism>
<dbReference type="EMBL" id="CACRUT010000003">
    <property type="protein sequence ID" value="VYT67364.1"/>
    <property type="molecule type" value="Genomic_DNA"/>
</dbReference>
<sequence length="91" mass="10205">MENKTIPASELPQISGVIKDVVNMGLWFLYEIRCESNKNAKYALSTDKNEFLLDEDGNILSPLPKEDKIEYISKITFTGIPSVPTVNMPSI</sequence>
<protein>
    <submittedName>
        <fullName evidence="1">Uncharacterized protein</fullName>
    </submittedName>
</protein>
<accession>A0A6N2YKD8</accession>
<name>A0A6N2YKD8_9BACT</name>
<proteinExistence type="predicted"/>
<gene>
    <name evidence="1" type="ORF">PCLFYP37_00828</name>
</gene>
<reference evidence="1" key="1">
    <citation type="submission" date="2019-11" db="EMBL/GenBank/DDBJ databases">
        <authorList>
            <person name="Feng L."/>
        </authorList>
    </citation>
    <scope>NUCLEOTIDE SEQUENCE</scope>
    <source>
        <strain evidence="1">PclaraLFYP37</strain>
    </source>
</reference>
<dbReference type="RefSeq" id="WP_412442459.1">
    <property type="nucleotide sequence ID" value="NZ_CACRUT010000003.1"/>
</dbReference>